<accession>A0A7R8W932</accession>
<dbReference type="Pfam" id="PF24140">
    <property type="entry name" value="TPR_TNPO3_IPO13_3rd"/>
    <property type="match status" value="1"/>
</dbReference>
<dbReference type="OrthoDB" id="435593at2759"/>
<dbReference type="InterPro" id="IPR021827">
    <property type="entry name" value="Nup186/Nup192/Nup205"/>
</dbReference>
<dbReference type="InterPro" id="IPR057941">
    <property type="entry name" value="TPR_TNPO3_IPO13_2nd"/>
</dbReference>
<dbReference type="SUPFAM" id="SSF48371">
    <property type="entry name" value="ARM repeat"/>
    <property type="match status" value="1"/>
</dbReference>
<proteinExistence type="predicted"/>
<dbReference type="InterPro" id="IPR057942">
    <property type="entry name" value="TPR_TNPO3_IPO13_3rd"/>
</dbReference>
<dbReference type="PANTHER" id="PTHR12363">
    <property type="entry name" value="TRANSPORTIN 3 AND IMPORTIN 13"/>
    <property type="match status" value="1"/>
</dbReference>
<dbReference type="Pfam" id="PF08389">
    <property type="entry name" value="Xpo1"/>
    <property type="match status" value="1"/>
</dbReference>
<dbReference type="SMART" id="SM00587">
    <property type="entry name" value="CHK"/>
    <property type="match status" value="1"/>
</dbReference>
<evidence type="ECO:0000313" key="1">
    <source>
        <dbReference type="EMBL" id="CAD7224571.1"/>
    </source>
</evidence>
<dbReference type="GO" id="GO:0005643">
    <property type="term" value="C:nuclear pore"/>
    <property type="evidence" value="ECO:0007669"/>
    <property type="project" value="InterPro"/>
</dbReference>
<dbReference type="PANTHER" id="PTHR12363:SF42">
    <property type="entry name" value="TRANSPORTIN-3"/>
    <property type="match status" value="1"/>
</dbReference>
<dbReference type="GO" id="GO:0005737">
    <property type="term" value="C:cytoplasm"/>
    <property type="evidence" value="ECO:0007669"/>
    <property type="project" value="TreeGrafter"/>
</dbReference>
<dbReference type="GO" id="GO:0006606">
    <property type="term" value="P:protein import into nucleus"/>
    <property type="evidence" value="ECO:0007669"/>
    <property type="project" value="TreeGrafter"/>
</dbReference>
<dbReference type="Pfam" id="PF24138">
    <property type="entry name" value="TPR_TNPO3_IPO13_2nd"/>
    <property type="match status" value="1"/>
</dbReference>
<protein>
    <submittedName>
        <fullName evidence="1">Uncharacterized protein</fullName>
    </submittedName>
</protein>
<gene>
    <name evidence="1" type="ORF">CTOB1V02_LOCUS2528</name>
</gene>
<dbReference type="InterPro" id="IPR058537">
    <property type="entry name" value="TPR_TNPO3_IPO13_4th"/>
</dbReference>
<sequence length="3138" mass="346706">MNSDLIKKAYLDYQQNRVSPDSLITLRKTIHVKRRHSCGAGNMSLSRSYRVAGRRNGEDFLAENIFLKTPILTPTEASSIEEENEELEYVCLSFQREIAVYSKIIPAFQSLSGLADFPVPRLIGASANDLSDPDEFIRAVHPLEEVEPYGVLVHDDLWTDNILFVNDSDACVFLDFALVEYGLPTDDIQYFMLYCLPALRYREEKTHYLDHYYDALKRTLQSSSAPIAQLNCSVLELLIPFDSSGREAMASGDGPSLETVCQAIQALYHSKEPSASEQASKWLGDLQSSVHAWRVADQLLHAKLSLETCYFAAQTMRSKMQVSFYELPPESHASLRDSLLQHLACVTNETNPVIITQLCLALSDLALQMTNWPDPLTTLFPQLTPLTLLEVATLLPQELGNRILKINRARNSEMLDHFEKVAPVVLDFLVSSAVIQRFFHSRDVCGAPTNSSGQWGHHSAGLGKNATVNGAVATLGHVGPMEESALCPRALACLGTWCPFIKGEGIGKLRPLLDKAFGILAMTEGCSSVTHERAADTICDALRMIEKCPPDREEFAWYLLKKVGELTTAYQITLQTEDMDRSMNLCRVFVELAESLLDKLISHPNHELGTFDTLELVLLVVDHPDYDVAKITFPFWYRLSEDVYQSEIQILNDAVRPFIERLISSLIKHISLEPDMMDVLSENDDFYEFRQRASDLVKDVVFIVGSVNCFRALFSQLHSQPPPSWEATEAALFVMQSVARSLLPSESEVVPGVVTAILSLPDETHVAVKQTSLILLGELCDWLEKHPERIEPSLLFLSRSLHVPKLAAAAAHSIQLICSSCRDLMGPHAEGILQVLSALDALPLPADAANGLIKGAATILSRLSPDAIQAAAKGIVSMQTAALTKTLQNGDHNRTDPVMWLDRLTTIFRHLNPQLQSDQAHPCSQVVSETLPVVCRVLEVYQPSTTVSERACRCLRFAVRCLGPGGAQLCLPHISPLLANLYPVTKHSCLIYLSSVLVDVYGTEKKNQENLRTLIETVLPPALELISVDGIRMQADTVDDLFRLATRIVQRCPAVFLTSGSRDAMMELALATVSLDHKDANASLMKFWVELIRGGKSDEEKEAISQLLANHGARLVSSILDACLFALPSFMIPDLADVVMDLMEKDRTHFCHWLEAALRELPKAQEVQISHEDLVSFHRAVTRSGRLAFAFSLYLSAVFGMEVESGYWRGPKQFAQVCSSVCAGESTVSISELDAILKTNRRRCIDLLINPPKSSASRQRVQASTTTPLEILGATRTLPSDIIEEAQILSDMCDLNEEVAAELLLLAESQSSDFPTVTRGLISVLLYYDTQQSIATGLLSAAQAVEGRTWTVDAKPEVTSLMTRFVISLVQEHGLPRKIIGCLQKLEMDTEMAKLEENRALGSRVHRGQVAAMFRTTRASLAKTLLAISAQVGLEADDLICLLNYLGTLDLTTTSDGTFDDVSLALFCAALFAMDATALRDQPAEATESLPMVRDPNFIPRVHEYLHTPTGEGAWWWGMRSALQLAWAISLRILGQFQDSETNTAFSEEDEALVDAALTGRPFRFLCVAVAGSSVLGKEEFCFRRLHGLVTEFLIGMPLKIKEMRNRADEAARLAEAHMQHGLDPPRNLPQDFSDLLTFLTKFYEKDRWGLRQDYWCPVDGPSLTGVHSMSQPPTATPKQVSLFKFLRIAGDLLPASLYSSYLDLLSTLSNTPETALSAFALLRSSSAPGRIFTIDHFFIALHRYYESLRQEQPVASRDTVYRRSLSRGISPMELRGLVSALQLIAAISRNNAIVATSIFSNTSWQPTQTLMGLVGCAVPTGFKGQLLTTLAAFVEGSAELAGPVWNCLEAAQVLHCLPTLSVFGPGGIKVELEEVETRNEEFPFTLAFVKLIKTLVTAGHKPGGGGLPLMLGSGQREPVGIDPYITFIIRSVFLRFPSWGYKDTKEMREVGISCLRVFNALLSSYSPDPSHFRPTGAPHPAFQLTALFLTPDDPAKMLLRLLDDCVTQLEMLRGPFSLGSHALEEVVEETLLEILRLLNRLMLLQGMFQSLVRETGSPVLLCSLDKIMLCSNPQTGRNDHPMSLFRLLPLHSSYPEATSLALSLMTSLLGPSGNHLLALLTEDPTQAALIRHGFVECIEDLLPLASSHFVADCALGVLQLLINAIERKDKGGWGLALFLLGFDLKQRTSSVILQDCRMAGVPRSCLHAVIATVMPSDDCPSAPPNLASSPQAAVLSYRLLYRLVAHPSTSSPVAHFLRNERDFFLRQLHILPLPQDGNDNARLEVCSWLLRLIAWELRTSALASPPHSSYQRKLIGLLIGSGGGDLSQSVLTTPFSSLSAPGRSAHSTAFLNQGRGSERRRLLALVSELDLNEPDVVPLQTEVFNPRLINEFLESDARQEESFVDLRLLHEKLMFEAEKMKQQRVASEERLMEEAETILHYALDLNRRIHAASIRAGFINGWKQVTEVLLCICQSSLLEGEIGQQLLVDTFHDLANKFLSPTVEASLLAPVSEVLFILLFTFRKMVESERQPHLIHEMSLEVPSQNLSRTPLDISTLLTETNVKELVSGMFGKLLDIMGKFRSSRQWVQVHLYASLLCLLQLNPGDKKWGQMILQHDALAMLCTDSLLGHRAVCLQALGSLTLLMSSNSPLINSLLASTFLEDLKTSLLRDDTRIMTSPASRSTSGLTDDQGAGLELVRGKLLLLSEVTLSSPKAARTLLEHGLMTCLMEMQIWRVVPEQEVSKPILGTRTYSAFLHLLACISVSLGSENKAWISQITHVLLITQSPLVLNSLKKNSRETLLASRSLEEGKEAVLLTHLTSQLGSLASPSVEDVSGLDLKPRLVRLSSALMALLTRLIPLEVPSLSSARLAESAAQEKCRRRNTYLSVLSGILSFAAAALKEDPLVKRRGEVSFPTLFSPSLAALPSPLKQRNMSDTSITGDPRGNPPLSVLVSLVISSGTARTQAVKDVDLLKTKLQQLDNLGTEALKAICGPRERADSLKQSASRALNFAISCLEKDIRSLTVVREQSTFVLWRHLEYYLIVLRASSRKQSFFSQTRVSVTLPTEMEEALDCLASEVPRIMNQEFFAKVAEAGDAAMKYVKPTEAKTLMDGMLRALKHVVYVQSESRVGSSERYS</sequence>
<dbReference type="Pfam" id="PF02958">
    <property type="entry name" value="EcKL"/>
    <property type="match status" value="1"/>
</dbReference>
<dbReference type="InterPro" id="IPR015897">
    <property type="entry name" value="CHK_kinase-like"/>
</dbReference>
<dbReference type="InterPro" id="IPR011989">
    <property type="entry name" value="ARM-like"/>
</dbReference>
<dbReference type="Pfam" id="PF24139">
    <property type="entry name" value="TPR_TNPO3_IPO13_4th"/>
    <property type="match status" value="1"/>
</dbReference>
<dbReference type="InterPro" id="IPR013598">
    <property type="entry name" value="Exportin-1/Importin-b-like"/>
</dbReference>
<dbReference type="EMBL" id="OB660399">
    <property type="protein sequence ID" value="CAD7224571.1"/>
    <property type="molecule type" value="Genomic_DNA"/>
</dbReference>
<organism evidence="1">
    <name type="scientific">Cyprideis torosa</name>
    <dbReference type="NCBI Taxonomy" id="163714"/>
    <lineage>
        <taxon>Eukaryota</taxon>
        <taxon>Metazoa</taxon>
        <taxon>Ecdysozoa</taxon>
        <taxon>Arthropoda</taxon>
        <taxon>Crustacea</taxon>
        <taxon>Oligostraca</taxon>
        <taxon>Ostracoda</taxon>
        <taxon>Podocopa</taxon>
        <taxon>Podocopida</taxon>
        <taxon>Cytherocopina</taxon>
        <taxon>Cytheroidea</taxon>
        <taxon>Cytherideidae</taxon>
        <taxon>Cyprideis</taxon>
    </lineage>
</organism>
<dbReference type="InterPro" id="IPR016024">
    <property type="entry name" value="ARM-type_fold"/>
</dbReference>
<reference evidence="1" key="1">
    <citation type="submission" date="2020-11" db="EMBL/GenBank/DDBJ databases">
        <authorList>
            <person name="Tran Van P."/>
        </authorList>
    </citation>
    <scope>NUCLEOTIDE SEQUENCE</scope>
</reference>
<name>A0A7R8W932_9CRUS</name>
<dbReference type="SUPFAM" id="SSF56112">
    <property type="entry name" value="Protein kinase-like (PK-like)"/>
    <property type="match status" value="1"/>
</dbReference>
<dbReference type="Gene3D" id="3.90.1200.10">
    <property type="match status" value="1"/>
</dbReference>
<dbReference type="Gene3D" id="1.25.10.10">
    <property type="entry name" value="Leucine-rich Repeat Variant"/>
    <property type="match status" value="1"/>
</dbReference>
<dbReference type="InterPro" id="IPR004119">
    <property type="entry name" value="EcKL"/>
</dbReference>
<dbReference type="InterPro" id="IPR011009">
    <property type="entry name" value="Kinase-like_dom_sf"/>
</dbReference>
<dbReference type="InterPro" id="IPR051345">
    <property type="entry name" value="Importin_beta-like_NTR"/>
</dbReference>
<dbReference type="Pfam" id="PF11894">
    <property type="entry name" value="Nup192"/>
    <property type="match status" value="1"/>
</dbReference>